<feature type="transmembrane region" description="Helical" evidence="8">
    <location>
        <begin position="98"/>
        <end position="114"/>
    </location>
</feature>
<organism evidence="10 11">
    <name type="scientific">Candidatus Woesebacteria bacterium GW2011_GWB1_38_8</name>
    <dbReference type="NCBI Taxonomy" id="1618570"/>
    <lineage>
        <taxon>Bacteria</taxon>
        <taxon>Candidatus Woeseibacteriota</taxon>
    </lineage>
</organism>
<evidence type="ECO:0000256" key="2">
    <source>
        <dbReference type="ARBA" id="ARBA00022475"/>
    </source>
</evidence>
<dbReference type="Proteomes" id="UP000034081">
    <property type="component" value="Unassembled WGS sequence"/>
</dbReference>
<protein>
    <recommendedName>
        <fullName evidence="9">Glycosyltransferase RgtA/B/C/D-like domain-containing protein</fullName>
    </recommendedName>
</protein>
<proteinExistence type="predicted"/>
<dbReference type="PANTHER" id="PTHR33908">
    <property type="entry name" value="MANNOSYLTRANSFERASE YKCB-RELATED"/>
    <property type="match status" value="1"/>
</dbReference>
<keyword evidence="5 8" id="KW-0812">Transmembrane</keyword>
<feature type="transmembrane region" description="Helical" evidence="8">
    <location>
        <begin position="295"/>
        <end position="316"/>
    </location>
</feature>
<feature type="transmembrane region" description="Helical" evidence="8">
    <location>
        <begin position="149"/>
        <end position="171"/>
    </location>
</feature>
<evidence type="ECO:0000256" key="5">
    <source>
        <dbReference type="ARBA" id="ARBA00022692"/>
    </source>
</evidence>
<dbReference type="GO" id="GO:0005886">
    <property type="term" value="C:plasma membrane"/>
    <property type="evidence" value="ECO:0007669"/>
    <property type="project" value="UniProtKB-SubCell"/>
</dbReference>
<keyword evidence="2" id="KW-1003">Cell membrane</keyword>
<dbReference type="PANTHER" id="PTHR33908:SF11">
    <property type="entry name" value="MEMBRANE PROTEIN"/>
    <property type="match status" value="1"/>
</dbReference>
<evidence type="ECO:0000259" key="9">
    <source>
        <dbReference type="Pfam" id="PF13231"/>
    </source>
</evidence>
<comment type="subcellular location">
    <subcellularLocation>
        <location evidence="1">Cell membrane</location>
        <topology evidence="1">Multi-pass membrane protein</topology>
    </subcellularLocation>
</comment>
<evidence type="ECO:0000256" key="3">
    <source>
        <dbReference type="ARBA" id="ARBA00022676"/>
    </source>
</evidence>
<sequence>MNVWLQFSDAAKYADIARNIVNGKGFVSSFSFFREDLFNYTGQYFSGSSVPKLYPYLLSIFFRFFGVNDPSVLLLSWISFILVLIVGYLFARKLFGKLAALIFLLSLAFYINLIEFAHTGASEMFFILELLMSFYLITFKDMRIQAGGLIVSLLMYFTRPQAILFMIPVFFYFVIRNFSFKRAFQIFTILLVGFLLFDNLYFKQVNKRSVLYPIVVRGMEASMFYYPGEGTSNRLRGGSVIPLQSVEIAKKTFYNMYNFYRLIPNYMSPYLFVFFVLSLFWWNKDKVENRLKLSILLMLLVIYLTTAVTIPLLRYLIPVVPFIYLFAVERLVWIVRQIFNLQFSIFKKIIIFNFKITKQKLVILTSLFLILFLAVGQTLGMIFLDSRFERKTHNIGKPPVYVTLSKILKENTDPDDVIVTNLDTWGSWYGERQTVWFPLEPEMLIPPDGVEKPFDAIYLTNYLIDDENYYMGEGWKQIFADPNNIENEYLNNTYELVGEFNIGPSETYEKTEGRAILLVRK</sequence>
<evidence type="ECO:0000256" key="6">
    <source>
        <dbReference type="ARBA" id="ARBA00022989"/>
    </source>
</evidence>
<dbReference type="GO" id="GO:0016763">
    <property type="term" value="F:pentosyltransferase activity"/>
    <property type="evidence" value="ECO:0007669"/>
    <property type="project" value="TreeGrafter"/>
</dbReference>
<evidence type="ECO:0000313" key="10">
    <source>
        <dbReference type="EMBL" id="KKQ86150.1"/>
    </source>
</evidence>
<keyword evidence="4" id="KW-0808">Transferase</keyword>
<dbReference type="STRING" id="1618570.UT08_C0001G0016"/>
<accession>A0A0G0LE01</accession>
<keyword evidence="3" id="KW-0328">Glycosyltransferase</keyword>
<evidence type="ECO:0000256" key="4">
    <source>
        <dbReference type="ARBA" id="ARBA00022679"/>
    </source>
</evidence>
<evidence type="ECO:0000256" key="1">
    <source>
        <dbReference type="ARBA" id="ARBA00004651"/>
    </source>
</evidence>
<feature type="transmembrane region" description="Helical" evidence="8">
    <location>
        <begin position="266"/>
        <end position="283"/>
    </location>
</feature>
<evidence type="ECO:0000256" key="7">
    <source>
        <dbReference type="ARBA" id="ARBA00023136"/>
    </source>
</evidence>
<dbReference type="AlphaFoldDB" id="A0A0G0LE01"/>
<comment type="caution">
    <text evidence="10">The sequence shown here is derived from an EMBL/GenBank/DDBJ whole genome shotgun (WGS) entry which is preliminary data.</text>
</comment>
<gene>
    <name evidence="10" type="ORF">UT08_C0001G0016</name>
</gene>
<keyword evidence="7 8" id="KW-0472">Membrane</keyword>
<dbReference type="InterPro" id="IPR038731">
    <property type="entry name" value="RgtA/B/C-like"/>
</dbReference>
<feature type="domain" description="Glycosyltransferase RgtA/B/C/D-like" evidence="9">
    <location>
        <begin position="50"/>
        <end position="197"/>
    </location>
</feature>
<keyword evidence="6 8" id="KW-1133">Transmembrane helix</keyword>
<feature type="transmembrane region" description="Helical" evidence="8">
    <location>
        <begin position="183"/>
        <end position="202"/>
    </location>
</feature>
<reference evidence="10 11" key="1">
    <citation type="journal article" date="2015" name="Nature">
        <title>rRNA introns, odd ribosomes, and small enigmatic genomes across a large radiation of phyla.</title>
        <authorList>
            <person name="Brown C.T."/>
            <person name="Hug L.A."/>
            <person name="Thomas B.C."/>
            <person name="Sharon I."/>
            <person name="Castelle C.J."/>
            <person name="Singh A."/>
            <person name="Wilkins M.J."/>
            <person name="Williams K.H."/>
            <person name="Banfield J.F."/>
        </authorList>
    </citation>
    <scope>NUCLEOTIDE SEQUENCE [LARGE SCALE GENOMIC DNA]</scope>
</reference>
<dbReference type="EMBL" id="LBVL01000001">
    <property type="protein sequence ID" value="KKQ86150.1"/>
    <property type="molecule type" value="Genomic_DNA"/>
</dbReference>
<dbReference type="InterPro" id="IPR050297">
    <property type="entry name" value="LipidA_mod_glycosyltrf_83"/>
</dbReference>
<evidence type="ECO:0000313" key="11">
    <source>
        <dbReference type="Proteomes" id="UP000034081"/>
    </source>
</evidence>
<name>A0A0G0LE01_9BACT</name>
<dbReference type="GO" id="GO:0009103">
    <property type="term" value="P:lipopolysaccharide biosynthetic process"/>
    <property type="evidence" value="ECO:0007669"/>
    <property type="project" value="UniProtKB-ARBA"/>
</dbReference>
<feature type="transmembrane region" description="Helical" evidence="8">
    <location>
        <begin position="72"/>
        <end position="91"/>
    </location>
</feature>
<evidence type="ECO:0000256" key="8">
    <source>
        <dbReference type="SAM" id="Phobius"/>
    </source>
</evidence>
<feature type="transmembrane region" description="Helical" evidence="8">
    <location>
        <begin position="361"/>
        <end position="384"/>
    </location>
</feature>
<dbReference type="Pfam" id="PF13231">
    <property type="entry name" value="PMT_2"/>
    <property type="match status" value="1"/>
</dbReference>